<keyword evidence="3" id="KW-1185">Reference proteome</keyword>
<organism evidence="2 3">
    <name type="scientific">Deinococcus irradiatisoli</name>
    <dbReference type="NCBI Taxonomy" id="2202254"/>
    <lineage>
        <taxon>Bacteria</taxon>
        <taxon>Thermotogati</taxon>
        <taxon>Deinococcota</taxon>
        <taxon>Deinococci</taxon>
        <taxon>Deinococcales</taxon>
        <taxon>Deinococcaceae</taxon>
        <taxon>Deinococcus</taxon>
    </lineage>
</organism>
<dbReference type="InterPro" id="IPR009288">
    <property type="entry name" value="AIG2-like_dom"/>
</dbReference>
<dbReference type="CDD" id="cd06661">
    <property type="entry name" value="GGCT_like"/>
    <property type="match status" value="1"/>
</dbReference>
<name>A0A2Z3JMG4_9DEIO</name>
<gene>
    <name evidence="2" type="ORF">DKM44_13515</name>
</gene>
<dbReference type="SUPFAM" id="SSF110857">
    <property type="entry name" value="Gamma-glutamyl cyclotransferase-like"/>
    <property type="match status" value="1"/>
</dbReference>
<dbReference type="EMBL" id="CP029494">
    <property type="protein sequence ID" value="AWN24691.1"/>
    <property type="molecule type" value="Genomic_DNA"/>
</dbReference>
<evidence type="ECO:0000313" key="2">
    <source>
        <dbReference type="EMBL" id="AWN24691.1"/>
    </source>
</evidence>
<dbReference type="OrthoDB" id="8538589at2"/>
<feature type="domain" description="Gamma-glutamylcyclotransferase AIG2-like" evidence="1">
    <location>
        <begin position="16"/>
        <end position="120"/>
    </location>
</feature>
<protein>
    <recommendedName>
        <fullName evidence="1">Gamma-glutamylcyclotransferase AIG2-like domain-containing protein</fullName>
    </recommendedName>
</protein>
<dbReference type="KEGG" id="dez:DKM44_13515"/>
<dbReference type="Proteomes" id="UP000245368">
    <property type="component" value="Chromosome"/>
</dbReference>
<dbReference type="InterPro" id="IPR013024">
    <property type="entry name" value="GGCT-like"/>
</dbReference>
<dbReference type="AlphaFoldDB" id="A0A2Z3JMG4"/>
<evidence type="ECO:0000313" key="3">
    <source>
        <dbReference type="Proteomes" id="UP000245368"/>
    </source>
</evidence>
<proteinExistence type="predicted"/>
<dbReference type="Gene3D" id="3.10.490.10">
    <property type="entry name" value="Gamma-glutamyl cyclotransferase-like"/>
    <property type="match status" value="1"/>
</dbReference>
<dbReference type="Pfam" id="PF06094">
    <property type="entry name" value="GGACT"/>
    <property type="match status" value="1"/>
</dbReference>
<sequence length="143" mass="16334">MPGERWENVARRGGEYHAEPATLRGAVLADLRPEGYPALFLDETAGEVHGWLYTYTPKSWPAALPFLDELEGLDLTPPLYRRVQRRVETATGQRWAWVYLYARQARRAAPGFFPVVSGRWAEVAERHLDGPRQTWEERGEGNA</sequence>
<accession>A0A2Z3JMG4</accession>
<evidence type="ECO:0000259" key="1">
    <source>
        <dbReference type="Pfam" id="PF06094"/>
    </source>
</evidence>
<reference evidence="2 3" key="1">
    <citation type="submission" date="2018-05" db="EMBL/GenBank/DDBJ databases">
        <title>Complete Genome Sequence of Deinococcus sp. strain 17bor-2.</title>
        <authorList>
            <person name="Srinivasan S."/>
        </authorList>
    </citation>
    <scope>NUCLEOTIDE SEQUENCE [LARGE SCALE GENOMIC DNA]</scope>
    <source>
        <strain evidence="2 3">17bor-2</strain>
    </source>
</reference>
<dbReference type="InterPro" id="IPR036568">
    <property type="entry name" value="GGCT-like_sf"/>
</dbReference>